<feature type="region of interest" description="Disordered" evidence="5">
    <location>
        <begin position="1"/>
        <end position="77"/>
    </location>
</feature>
<dbReference type="SUPFAM" id="SSF46785">
    <property type="entry name" value="Winged helix' DNA-binding domain"/>
    <property type="match status" value="2"/>
</dbReference>
<evidence type="ECO:0000256" key="4">
    <source>
        <dbReference type="ARBA" id="ARBA00023306"/>
    </source>
</evidence>
<dbReference type="STRING" id="1333998.M2A_0494"/>
<dbReference type="EMBL" id="BBIO01000002">
    <property type="protein sequence ID" value="GAK43995.1"/>
    <property type="molecule type" value="Genomic_DNA"/>
</dbReference>
<evidence type="ECO:0000256" key="5">
    <source>
        <dbReference type="SAM" id="MobiDB-lite"/>
    </source>
</evidence>
<dbReference type="InterPro" id="IPR036390">
    <property type="entry name" value="WH_DNA-bd_sf"/>
</dbReference>
<sequence>MDHSEVKKDEAELEAVETEAAEEDAAEVEEAVSEAPADEVEEGAEQAADETSEDTSDEDADEDGEADAGESEDSNVEAFPVQDPAQQLRMVEALLFAAAEPLDRDSIAARLPEGADVGALIEDLQALYAERGVNLVRVANKWMFRTAEDLSFLMRREAKQQKKLSRAALETLAIIAYHQPVTRAEIEEIRGVSVSKGTVDVLMETGWVRLRGRRRVPGRPVTYGTTEEFLVHFGLENISDLPGLDELKASGMLEGHLPPGFEVPVPSDAGGDGDGEFDDDPLHEEYGEALDDHVAQSASGEGEDD</sequence>
<evidence type="ECO:0000256" key="3">
    <source>
        <dbReference type="ARBA" id="ARBA00022829"/>
    </source>
</evidence>
<gene>
    <name evidence="6" type="ORF">M2A_0494</name>
</gene>
<dbReference type="NCBIfam" id="TIGR00281">
    <property type="entry name" value="SMC-Scp complex subunit ScpB"/>
    <property type="match status" value="1"/>
</dbReference>
<dbReference type="AlphaFoldDB" id="A0A081B7H7"/>
<dbReference type="Pfam" id="PF04079">
    <property type="entry name" value="SMC_ScpB"/>
    <property type="match status" value="1"/>
</dbReference>
<evidence type="ECO:0000256" key="1">
    <source>
        <dbReference type="ARBA" id="ARBA00022490"/>
    </source>
</evidence>
<reference evidence="6 7" key="1">
    <citation type="submission" date="2014-07" db="EMBL/GenBank/DDBJ databases">
        <title>Tepidicaulis marinum gen. nov., sp. nov., a novel marine bacterium denitrifying nitrate to nitrous oxide strictly under microaerobic conditions.</title>
        <authorList>
            <person name="Takeuchi M."/>
            <person name="Yamagishi T."/>
            <person name="Kamagata Y."/>
            <person name="Oshima K."/>
            <person name="Hattori M."/>
            <person name="Katayama T."/>
            <person name="Hanada S."/>
            <person name="Tamaki H."/>
            <person name="Marumo K."/>
            <person name="Maeda H."/>
            <person name="Nedachi M."/>
            <person name="Iwasaki W."/>
            <person name="Suwa Y."/>
            <person name="Sakata S."/>
        </authorList>
    </citation>
    <scope>NUCLEOTIDE SEQUENCE [LARGE SCALE GENOMIC DNA]</scope>
    <source>
        <strain evidence="6 7">MA2</strain>
    </source>
</reference>
<dbReference type="Gene3D" id="1.10.10.10">
    <property type="entry name" value="Winged helix-like DNA-binding domain superfamily/Winged helix DNA-binding domain"/>
    <property type="match status" value="2"/>
</dbReference>
<comment type="caution">
    <text evidence="6">The sequence shown here is derived from an EMBL/GenBank/DDBJ whole genome shotgun (WGS) entry which is preliminary data.</text>
</comment>
<dbReference type="GO" id="GO:0051304">
    <property type="term" value="P:chromosome separation"/>
    <property type="evidence" value="ECO:0007669"/>
    <property type="project" value="InterPro"/>
</dbReference>
<feature type="compositionally biased region" description="Basic and acidic residues" evidence="5">
    <location>
        <begin position="283"/>
        <end position="294"/>
    </location>
</feature>
<proteinExistence type="predicted"/>
<feature type="compositionally biased region" description="Acidic residues" evidence="5">
    <location>
        <begin position="271"/>
        <end position="282"/>
    </location>
</feature>
<dbReference type="Proteomes" id="UP000028702">
    <property type="component" value="Unassembled WGS sequence"/>
</dbReference>
<keyword evidence="2" id="KW-0132">Cell division</keyword>
<organism evidence="6 7">
    <name type="scientific">Tepidicaulis marinus</name>
    <dbReference type="NCBI Taxonomy" id="1333998"/>
    <lineage>
        <taxon>Bacteria</taxon>
        <taxon>Pseudomonadati</taxon>
        <taxon>Pseudomonadota</taxon>
        <taxon>Alphaproteobacteria</taxon>
        <taxon>Hyphomicrobiales</taxon>
        <taxon>Parvibaculaceae</taxon>
        <taxon>Tepidicaulis</taxon>
    </lineage>
</organism>
<dbReference type="GO" id="GO:0051301">
    <property type="term" value="P:cell division"/>
    <property type="evidence" value="ECO:0007669"/>
    <property type="project" value="UniProtKB-KW"/>
</dbReference>
<feature type="compositionally biased region" description="Basic and acidic residues" evidence="5">
    <location>
        <begin position="1"/>
        <end position="10"/>
    </location>
</feature>
<dbReference type="PANTHER" id="PTHR34298:SF2">
    <property type="entry name" value="SEGREGATION AND CONDENSATION PROTEIN B"/>
    <property type="match status" value="1"/>
</dbReference>
<accession>A0A081B7H7</accession>
<keyword evidence="7" id="KW-1185">Reference proteome</keyword>
<keyword evidence="3" id="KW-0159">Chromosome partition</keyword>
<protein>
    <submittedName>
        <fullName evidence="6">Putative transcriptional regulator</fullName>
    </submittedName>
</protein>
<name>A0A081B7H7_9HYPH</name>
<evidence type="ECO:0000256" key="2">
    <source>
        <dbReference type="ARBA" id="ARBA00022618"/>
    </source>
</evidence>
<evidence type="ECO:0000313" key="6">
    <source>
        <dbReference type="EMBL" id="GAK43995.1"/>
    </source>
</evidence>
<feature type="region of interest" description="Disordered" evidence="5">
    <location>
        <begin position="258"/>
        <end position="305"/>
    </location>
</feature>
<feature type="compositionally biased region" description="Acidic residues" evidence="5">
    <location>
        <begin position="11"/>
        <end position="75"/>
    </location>
</feature>
<keyword evidence="1" id="KW-0963">Cytoplasm</keyword>
<dbReference type="PANTHER" id="PTHR34298">
    <property type="entry name" value="SEGREGATION AND CONDENSATION PROTEIN B"/>
    <property type="match status" value="1"/>
</dbReference>
<dbReference type="eggNOG" id="COG1386">
    <property type="taxonomic scope" value="Bacteria"/>
</dbReference>
<evidence type="ECO:0000313" key="7">
    <source>
        <dbReference type="Proteomes" id="UP000028702"/>
    </source>
</evidence>
<keyword evidence="4" id="KW-0131">Cell cycle</keyword>
<dbReference type="InterPro" id="IPR036388">
    <property type="entry name" value="WH-like_DNA-bd_sf"/>
</dbReference>
<dbReference type="InterPro" id="IPR005234">
    <property type="entry name" value="ScpB_csome_segregation"/>
</dbReference>